<evidence type="ECO:0000313" key="1">
    <source>
        <dbReference type="EMBL" id="CRY96625.1"/>
    </source>
</evidence>
<dbReference type="EMBL" id="LN853755">
    <property type="protein sequence ID" value="CRY96625.1"/>
    <property type="molecule type" value="Genomic_DNA"/>
</dbReference>
<reference evidence="1" key="2">
    <citation type="submission" date="2015-07" db="EMBL/GenBank/DDBJ databases">
        <title>Plasmids, circular viruses and viroids from rat gut.</title>
        <authorList>
            <person name="Jorgensen T.J."/>
            <person name="Hansen M.A."/>
            <person name="Xu Z."/>
            <person name="Tabak M.A."/>
            <person name="Sorensen S.J."/>
            <person name="Hansen L.H."/>
        </authorList>
    </citation>
    <scope>NUCLEOTIDE SEQUENCE</scope>
    <source>
        <strain evidence="1">RGFK1179</strain>
    </source>
</reference>
<accession>A0A0H5Q5A1</accession>
<name>A0A0H5Q5A1_9ZZZZ</name>
<dbReference type="AlphaFoldDB" id="A0A0H5Q5A1"/>
<organism evidence="1">
    <name type="scientific">uncultured prokaryote</name>
    <dbReference type="NCBI Taxonomy" id="198431"/>
    <lineage>
        <taxon>unclassified sequences</taxon>
        <taxon>environmental samples</taxon>
    </lineage>
</organism>
<proteinExistence type="predicted"/>
<protein>
    <submittedName>
        <fullName evidence="1">Uncharacterized protein</fullName>
    </submittedName>
</protein>
<sequence>MAYPRNFLKVVASGTLGLSTEIWSCSLSMAAAGAATQPEDLDIYADAWSAYIARAESGISIYARLDSVKVNLVGADGRYVSKGETGEVQIPNNTVGGANSSQQWPNQCTMAVSLATARARGAGSKGRFFPPMAMTILGSDGRIAPTDAAAMAASADELITTLNTGAGSGLTVVVASAVGAGSLRPVTEVRVGRVPDTQRRRRSALDEDYAVSSVISPGEVPGFTG</sequence>
<reference evidence="1" key="1">
    <citation type="submission" date="2015-06" db="EMBL/GenBank/DDBJ databases">
        <authorList>
            <person name="Joergensen T."/>
        </authorList>
    </citation>
    <scope>NUCLEOTIDE SEQUENCE</scope>
    <source>
        <strain evidence="1">RGFK1179</strain>
    </source>
</reference>